<dbReference type="EMBL" id="CM042025">
    <property type="protein sequence ID" value="KAI3808512.1"/>
    <property type="molecule type" value="Genomic_DNA"/>
</dbReference>
<evidence type="ECO:0000313" key="1">
    <source>
        <dbReference type="EMBL" id="KAI3808512.1"/>
    </source>
</evidence>
<accession>A0ACB9IN59</accession>
<organism evidence="1 2">
    <name type="scientific">Smallanthus sonchifolius</name>
    <dbReference type="NCBI Taxonomy" id="185202"/>
    <lineage>
        <taxon>Eukaryota</taxon>
        <taxon>Viridiplantae</taxon>
        <taxon>Streptophyta</taxon>
        <taxon>Embryophyta</taxon>
        <taxon>Tracheophyta</taxon>
        <taxon>Spermatophyta</taxon>
        <taxon>Magnoliopsida</taxon>
        <taxon>eudicotyledons</taxon>
        <taxon>Gunneridae</taxon>
        <taxon>Pentapetalae</taxon>
        <taxon>asterids</taxon>
        <taxon>campanulids</taxon>
        <taxon>Asterales</taxon>
        <taxon>Asteraceae</taxon>
        <taxon>Asteroideae</taxon>
        <taxon>Heliantheae alliance</taxon>
        <taxon>Millerieae</taxon>
        <taxon>Smallanthus</taxon>
    </lineage>
</organism>
<gene>
    <name evidence="1" type="ORF">L1987_24463</name>
</gene>
<protein>
    <submittedName>
        <fullName evidence="1">Uncharacterized protein</fullName>
    </submittedName>
</protein>
<proteinExistence type="predicted"/>
<dbReference type="Proteomes" id="UP001056120">
    <property type="component" value="Linkage Group LG08"/>
</dbReference>
<reference evidence="1 2" key="2">
    <citation type="journal article" date="2022" name="Mol. Ecol. Resour.">
        <title>The genomes of chicory, endive, great burdock and yacon provide insights into Asteraceae paleo-polyploidization history and plant inulin production.</title>
        <authorList>
            <person name="Fan W."/>
            <person name="Wang S."/>
            <person name="Wang H."/>
            <person name="Wang A."/>
            <person name="Jiang F."/>
            <person name="Liu H."/>
            <person name="Zhao H."/>
            <person name="Xu D."/>
            <person name="Zhang Y."/>
        </authorList>
    </citation>
    <scope>NUCLEOTIDE SEQUENCE [LARGE SCALE GENOMIC DNA]</scope>
    <source>
        <strain evidence="2">cv. Yunnan</strain>
        <tissue evidence="1">Leaves</tissue>
    </source>
</reference>
<name>A0ACB9IN59_9ASTR</name>
<evidence type="ECO:0000313" key="2">
    <source>
        <dbReference type="Proteomes" id="UP001056120"/>
    </source>
</evidence>
<keyword evidence="2" id="KW-1185">Reference proteome</keyword>
<comment type="caution">
    <text evidence="1">The sequence shown here is derived from an EMBL/GenBank/DDBJ whole genome shotgun (WGS) entry which is preliminary data.</text>
</comment>
<sequence length="145" mass="16382">MSDTMKRKERQQKFHDSLVNMLYAPPLPPPHQNQFDDQTLNFAREIVNSDSHHINTDELEEEDETNLSSSSEEQGELGFQKLTRAQRETSKTETQRSCFPPETGGEASACIKVKHRRTSKKAARDKSEMPPTNFSHGAANHGAQS</sequence>
<reference evidence="2" key="1">
    <citation type="journal article" date="2022" name="Mol. Ecol. Resour.">
        <title>The genomes of chicory, endive, great burdock and yacon provide insights into Asteraceae palaeo-polyploidization history and plant inulin production.</title>
        <authorList>
            <person name="Fan W."/>
            <person name="Wang S."/>
            <person name="Wang H."/>
            <person name="Wang A."/>
            <person name="Jiang F."/>
            <person name="Liu H."/>
            <person name="Zhao H."/>
            <person name="Xu D."/>
            <person name="Zhang Y."/>
        </authorList>
    </citation>
    <scope>NUCLEOTIDE SEQUENCE [LARGE SCALE GENOMIC DNA]</scope>
    <source>
        <strain evidence="2">cv. Yunnan</strain>
    </source>
</reference>